<proteinExistence type="predicted"/>
<reference evidence="2 3" key="1">
    <citation type="journal article" date="2019" name="Commun. Biol.">
        <title>The bagworm genome reveals a unique fibroin gene that provides high tensile strength.</title>
        <authorList>
            <person name="Kono N."/>
            <person name="Nakamura H."/>
            <person name="Ohtoshi R."/>
            <person name="Tomita M."/>
            <person name="Numata K."/>
            <person name="Arakawa K."/>
        </authorList>
    </citation>
    <scope>NUCLEOTIDE SEQUENCE [LARGE SCALE GENOMIC DNA]</scope>
</reference>
<protein>
    <submittedName>
        <fullName evidence="2">Uncharacterized protein</fullName>
    </submittedName>
</protein>
<dbReference type="AlphaFoldDB" id="A0A4C1XQW7"/>
<sequence length="110" mass="12939">MRRRRERSRSLARDVGRAEASGGDVARAAGEAQSEREAGVWLSYERFLLHGRLSIWTILMCIFCLEGERTTLFAEGLYFRDASIRLLADTIPIPMLLLKYRRYRYRYRYA</sequence>
<gene>
    <name evidence="2" type="ORF">EVAR_53404_1</name>
</gene>
<feature type="compositionally biased region" description="Basic and acidic residues" evidence="1">
    <location>
        <begin position="8"/>
        <end position="17"/>
    </location>
</feature>
<feature type="region of interest" description="Disordered" evidence="1">
    <location>
        <begin position="1"/>
        <end position="30"/>
    </location>
</feature>
<evidence type="ECO:0000313" key="3">
    <source>
        <dbReference type="Proteomes" id="UP000299102"/>
    </source>
</evidence>
<dbReference type="Proteomes" id="UP000299102">
    <property type="component" value="Unassembled WGS sequence"/>
</dbReference>
<name>A0A4C1XQW7_EUMVA</name>
<evidence type="ECO:0000256" key="1">
    <source>
        <dbReference type="SAM" id="MobiDB-lite"/>
    </source>
</evidence>
<dbReference type="EMBL" id="BGZK01000927">
    <property type="protein sequence ID" value="GBP65372.1"/>
    <property type="molecule type" value="Genomic_DNA"/>
</dbReference>
<organism evidence="2 3">
    <name type="scientific">Eumeta variegata</name>
    <name type="common">Bagworm moth</name>
    <name type="synonym">Eumeta japonica</name>
    <dbReference type="NCBI Taxonomy" id="151549"/>
    <lineage>
        <taxon>Eukaryota</taxon>
        <taxon>Metazoa</taxon>
        <taxon>Ecdysozoa</taxon>
        <taxon>Arthropoda</taxon>
        <taxon>Hexapoda</taxon>
        <taxon>Insecta</taxon>
        <taxon>Pterygota</taxon>
        <taxon>Neoptera</taxon>
        <taxon>Endopterygota</taxon>
        <taxon>Lepidoptera</taxon>
        <taxon>Glossata</taxon>
        <taxon>Ditrysia</taxon>
        <taxon>Tineoidea</taxon>
        <taxon>Psychidae</taxon>
        <taxon>Oiketicinae</taxon>
        <taxon>Eumeta</taxon>
    </lineage>
</organism>
<keyword evidence="3" id="KW-1185">Reference proteome</keyword>
<comment type="caution">
    <text evidence="2">The sequence shown here is derived from an EMBL/GenBank/DDBJ whole genome shotgun (WGS) entry which is preliminary data.</text>
</comment>
<evidence type="ECO:0000313" key="2">
    <source>
        <dbReference type="EMBL" id="GBP65372.1"/>
    </source>
</evidence>
<accession>A0A4C1XQW7</accession>